<dbReference type="Proteomes" id="UP001652626">
    <property type="component" value="Chromosome Z"/>
</dbReference>
<feature type="transmembrane region" description="Helical" evidence="4">
    <location>
        <begin position="139"/>
        <end position="159"/>
    </location>
</feature>
<protein>
    <submittedName>
        <fullName evidence="8">Uncharacterized protein LOC113403885 isoform X1</fullName>
    </submittedName>
</protein>
<dbReference type="Pfam" id="PF01510">
    <property type="entry name" value="Amidase_2"/>
    <property type="match status" value="1"/>
</dbReference>
<accession>A0A8B8IT22</accession>
<keyword evidence="3" id="KW-0391">Immunity</keyword>
<dbReference type="GO" id="GO:0008270">
    <property type="term" value="F:zinc ion binding"/>
    <property type="evidence" value="ECO:0007669"/>
    <property type="project" value="InterPro"/>
</dbReference>
<comment type="similarity">
    <text evidence="1">Belongs to the N-acetylmuramoyl-L-alanine amidase 2 family.</text>
</comment>
<keyword evidence="4" id="KW-0812">Transmembrane</keyword>
<dbReference type="InterPro" id="IPR015510">
    <property type="entry name" value="PGRP"/>
</dbReference>
<feature type="domain" description="N-acetylmuramoyl-L-alanine amidase" evidence="5">
    <location>
        <begin position="273"/>
        <end position="408"/>
    </location>
</feature>
<dbReference type="AlphaFoldDB" id="A0A8B8IT22"/>
<dbReference type="InterPro" id="IPR002502">
    <property type="entry name" value="Amidase_domain"/>
</dbReference>
<evidence type="ECO:0000259" key="5">
    <source>
        <dbReference type="SMART" id="SM00644"/>
    </source>
</evidence>
<dbReference type="InterPro" id="IPR006619">
    <property type="entry name" value="PGRP_domain_met/bac"/>
</dbReference>
<dbReference type="GO" id="GO:0008745">
    <property type="term" value="F:N-acetylmuramoyl-L-alanine amidase activity"/>
    <property type="evidence" value="ECO:0007669"/>
    <property type="project" value="InterPro"/>
</dbReference>
<dbReference type="OrthoDB" id="10001926at2759"/>
<feature type="domain" description="Peptidoglycan recognition protein family" evidence="6">
    <location>
        <begin position="259"/>
        <end position="402"/>
    </location>
</feature>
<dbReference type="Gene3D" id="3.40.80.10">
    <property type="entry name" value="Peptidoglycan recognition protein-like"/>
    <property type="match status" value="1"/>
</dbReference>
<dbReference type="PANTHER" id="PTHR11022:SF41">
    <property type="entry name" value="PEPTIDOGLYCAN-RECOGNITION PROTEIN LC-RELATED"/>
    <property type="match status" value="1"/>
</dbReference>
<keyword evidence="4" id="KW-0472">Membrane</keyword>
<evidence type="ECO:0000256" key="4">
    <source>
        <dbReference type="SAM" id="Phobius"/>
    </source>
</evidence>
<evidence type="ECO:0000256" key="1">
    <source>
        <dbReference type="ARBA" id="ARBA00007553"/>
    </source>
</evidence>
<dbReference type="GO" id="GO:0045087">
    <property type="term" value="P:innate immune response"/>
    <property type="evidence" value="ECO:0007669"/>
    <property type="project" value="UniProtKB-KW"/>
</dbReference>
<sequence length="434" mass="48704">MALNSNCSNKNNINSTKVVGDLGDIQITESSDCEDDHNNKIQKVSRSNKSTIPANLLQNTVPVFGTVTVSNSDNVQIGNNTYFNGPVTIKQVIHNKSGVDNAAYSSTEDEIDPNSHHLHNGKFAGTLIKKEQILLWHKITFSAVCFTVIGSIVAIVIVLQHKSEQQKKTNPQTDFKTSESHTDTTVVGYCHENFQVILVLVILLPLMLTIFYSLLTKDVVGDGMICIVKKNKIHKKCLKNFCMQCNKKGDPLLIAPDHLRIVSRTDWLAQPVEKPLNKLDQPVPWVIIMHTATETCLTQSQCVLRVRLIQSFHIESRGWYDIGYNFLVGGDGSIYYGRGWDYEGAHTKGYNKYSIGIAFIGTFNNDPPSKQQLEACQKIIKRGVQLRKLVKDYKLFAHRQLMSTLSPGDELFNIIKKWPNFVSNVTDLDSLIPN</sequence>
<proteinExistence type="inferred from homology"/>
<dbReference type="InterPro" id="IPR036505">
    <property type="entry name" value="Amidase/PGRP_sf"/>
</dbReference>
<organism evidence="7 8">
    <name type="scientific">Vanessa tameamea</name>
    <name type="common">Kamehameha butterfly</name>
    <dbReference type="NCBI Taxonomy" id="334116"/>
    <lineage>
        <taxon>Eukaryota</taxon>
        <taxon>Metazoa</taxon>
        <taxon>Ecdysozoa</taxon>
        <taxon>Arthropoda</taxon>
        <taxon>Hexapoda</taxon>
        <taxon>Insecta</taxon>
        <taxon>Pterygota</taxon>
        <taxon>Neoptera</taxon>
        <taxon>Endopterygota</taxon>
        <taxon>Lepidoptera</taxon>
        <taxon>Glossata</taxon>
        <taxon>Ditrysia</taxon>
        <taxon>Papilionoidea</taxon>
        <taxon>Nymphalidae</taxon>
        <taxon>Nymphalinae</taxon>
        <taxon>Vanessa</taxon>
    </lineage>
</organism>
<dbReference type="GeneID" id="113403885"/>
<dbReference type="OMA" id="YNKYSIA"/>
<evidence type="ECO:0000313" key="7">
    <source>
        <dbReference type="Proteomes" id="UP001652626"/>
    </source>
</evidence>
<dbReference type="PANTHER" id="PTHR11022">
    <property type="entry name" value="PEPTIDOGLYCAN RECOGNITION PROTEIN"/>
    <property type="match status" value="1"/>
</dbReference>
<keyword evidence="2" id="KW-0399">Innate immunity</keyword>
<dbReference type="SUPFAM" id="SSF55846">
    <property type="entry name" value="N-acetylmuramoyl-L-alanine amidase-like"/>
    <property type="match status" value="1"/>
</dbReference>
<dbReference type="GO" id="GO:0009253">
    <property type="term" value="P:peptidoglycan catabolic process"/>
    <property type="evidence" value="ECO:0007669"/>
    <property type="project" value="InterPro"/>
</dbReference>
<feature type="transmembrane region" description="Helical" evidence="4">
    <location>
        <begin position="194"/>
        <end position="215"/>
    </location>
</feature>
<dbReference type="RefSeq" id="XP_026500298.2">
    <property type="nucleotide sequence ID" value="XM_026644513.2"/>
</dbReference>
<evidence type="ECO:0000259" key="6">
    <source>
        <dbReference type="SMART" id="SM00701"/>
    </source>
</evidence>
<evidence type="ECO:0000256" key="2">
    <source>
        <dbReference type="ARBA" id="ARBA00022588"/>
    </source>
</evidence>
<keyword evidence="7" id="KW-1185">Reference proteome</keyword>
<reference evidence="8" key="1">
    <citation type="submission" date="2025-08" db="UniProtKB">
        <authorList>
            <consortium name="RefSeq"/>
        </authorList>
    </citation>
    <scope>IDENTIFICATION</scope>
    <source>
        <tissue evidence="8">Whole body</tissue>
    </source>
</reference>
<name>A0A8B8IT22_VANTA</name>
<dbReference type="CDD" id="cd06583">
    <property type="entry name" value="PGRP"/>
    <property type="match status" value="1"/>
</dbReference>
<gene>
    <name evidence="8" type="primary">LOC113403885</name>
</gene>
<evidence type="ECO:0000256" key="3">
    <source>
        <dbReference type="ARBA" id="ARBA00022859"/>
    </source>
</evidence>
<dbReference type="SMART" id="SM00701">
    <property type="entry name" value="PGRP"/>
    <property type="match status" value="1"/>
</dbReference>
<keyword evidence="4" id="KW-1133">Transmembrane helix</keyword>
<evidence type="ECO:0000313" key="8">
    <source>
        <dbReference type="RefSeq" id="XP_026500298.2"/>
    </source>
</evidence>
<dbReference type="SMART" id="SM00644">
    <property type="entry name" value="Ami_2"/>
    <property type="match status" value="1"/>
</dbReference>